<dbReference type="PANTHER" id="PTHR48079">
    <property type="entry name" value="PROTEIN YEEZ"/>
    <property type="match status" value="1"/>
</dbReference>
<gene>
    <name evidence="2" type="ORF">J8F10_13075</name>
</gene>
<evidence type="ECO:0000313" key="3">
    <source>
        <dbReference type="Proteomes" id="UP000676565"/>
    </source>
</evidence>
<dbReference type="SUPFAM" id="SSF51735">
    <property type="entry name" value="NAD(P)-binding Rossmann-fold domains"/>
    <property type="match status" value="1"/>
</dbReference>
<reference evidence="2 3" key="1">
    <citation type="submission" date="2021-04" db="EMBL/GenBank/DDBJ databases">
        <authorList>
            <person name="Ivanova A."/>
        </authorList>
    </citation>
    <scope>NUCLEOTIDE SEQUENCE [LARGE SCALE GENOMIC DNA]</scope>
    <source>
        <strain evidence="2 3">G18</strain>
    </source>
</reference>
<dbReference type="InterPro" id="IPR051783">
    <property type="entry name" value="NAD(P)-dependent_oxidoreduct"/>
</dbReference>
<dbReference type="PANTHER" id="PTHR48079:SF6">
    <property type="entry name" value="NAD(P)-BINDING DOMAIN-CONTAINING PROTEIN-RELATED"/>
    <property type="match status" value="1"/>
</dbReference>
<dbReference type="InterPro" id="IPR036291">
    <property type="entry name" value="NAD(P)-bd_dom_sf"/>
</dbReference>
<keyword evidence="3" id="KW-1185">Reference proteome</keyword>
<organism evidence="2 3">
    <name type="scientific">Gemmata palustris</name>
    <dbReference type="NCBI Taxonomy" id="2822762"/>
    <lineage>
        <taxon>Bacteria</taxon>
        <taxon>Pseudomonadati</taxon>
        <taxon>Planctomycetota</taxon>
        <taxon>Planctomycetia</taxon>
        <taxon>Gemmatales</taxon>
        <taxon>Gemmataceae</taxon>
        <taxon>Gemmata</taxon>
    </lineage>
</organism>
<dbReference type="EMBL" id="JAGKQQ010000001">
    <property type="protein sequence ID" value="MBP3956216.1"/>
    <property type="molecule type" value="Genomic_DNA"/>
</dbReference>
<dbReference type="Proteomes" id="UP000676565">
    <property type="component" value="Unassembled WGS sequence"/>
</dbReference>
<evidence type="ECO:0000259" key="1">
    <source>
        <dbReference type="Pfam" id="PF01370"/>
    </source>
</evidence>
<comment type="caution">
    <text evidence="2">The sequence shown here is derived from an EMBL/GenBank/DDBJ whole genome shotgun (WGS) entry which is preliminary data.</text>
</comment>
<protein>
    <submittedName>
        <fullName evidence="2">NAD-dependent epimerase/dehydratase family protein</fullName>
    </submittedName>
</protein>
<proteinExistence type="predicted"/>
<sequence length="348" mass="37418">MTAPHNTTVYPTWTGRRVALTGATGFVGWHLASALRAAGAEVVALHREGSDTARLQSIGVRTAVAPLIDAGALAAGCRGADVLVHAAAAVDFGGDREAIRQVNVEGTRTVIQAARAAGVRRVVHLSSVAAVGATRWPDVRDESAPWTLGAFDVPYATTKRDAELMALAANDDGLEVVVVNPGCVVGPDDFGESEFGALCKRFWRGRVPFHFTGGNTFVDVRDVAAGVMAAATRGRPGERYLLTGENRRWQGFFQDLARAAGRPIPRATFPGWLALPVARVMAWRGHKKKRRPPLSIDSAKFVGLYFFYTAEKARRELGFAPRPLRESLADAFAFWHGPGQLAPRKKAA</sequence>
<dbReference type="InterPro" id="IPR001509">
    <property type="entry name" value="Epimerase_deHydtase"/>
</dbReference>
<name>A0ABS5BRD5_9BACT</name>
<evidence type="ECO:0000313" key="2">
    <source>
        <dbReference type="EMBL" id="MBP3956216.1"/>
    </source>
</evidence>
<dbReference type="Pfam" id="PF01370">
    <property type="entry name" value="Epimerase"/>
    <property type="match status" value="1"/>
</dbReference>
<dbReference type="RefSeq" id="WP_210654239.1">
    <property type="nucleotide sequence ID" value="NZ_JAGKQQ010000001.1"/>
</dbReference>
<feature type="domain" description="NAD-dependent epimerase/dehydratase" evidence="1">
    <location>
        <begin position="19"/>
        <end position="240"/>
    </location>
</feature>
<accession>A0ABS5BRD5</accession>
<dbReference type="Gene3D" id="3.40.50.720">
    <property type="entry name" value="NAD(P)-binding Rossmann-like Domain"/>
    <property type="match status" value="1"/>
</dbReference>